<sequence length="117" mass="13563">MSIENTIQSIRESLLRIGCWLEMTNESMEYIRNNFQGYLDTPHDFGEHLIYLAGEHSIALHYWSSVIYHLDLDEDLSSENFPVGTVFSDELDSTGMSFEKVHPDWYLGTNVPNQEDD</sequence>
<dbReference type="AlphaFoldDB" id="A0A2T5EK71"/>
<dbReference type="EMBL" id="PIFK01000084">
    <property type="protein sequence ID" value="PTP20668.1"/>
    <property type="molecule type" value="Genomic_DNA"/>
</dbReference>
<organism evidence="1 2">
    <name type="scientific">Vibrio splendidus</name>
    <dbReference type="NCBI Taxonomy" id="29497"/>
    <lineage>
        <taxon>Bacteria</taxon>
        <taxon>Pseudomonadati</taxon>
        <taxon>Pseudomonadota</taxon>
        <taxon>Gammaproteobacteria</taxon>
        <taxon>Vibrionales</taxon>
        <taxon>Vibrionaceae</taxon>
        <taxon>Vibrio</taxon>
    </lineage>
</organism>
<gene>
    <name evidence="1" type="ORF">CWO07_24060</name>
</gene>
<protein>
    <submittedName>
        <fullName evidence="1">Uncharacterized protein</fullName>
    </submittedName>
</protein>
<evidence type="ECO:0000313" key="2">
    <source>
        <dbReference type="Proteomes" id="UP000244197"/>
    </source>
</evidence>
<dbReference type="RefSeq" id="WP_108188363.1">
    <property type="nucleotide sequence ID" value="NZ_PIFK01000084.1"/>
</dbReference>
<proteinExistence type="predicted"/>
<dbReference type="Proteomes" id="UP000244197">
    <property type="component" value="Unassembled WGS sequence"/>
</dbReference>
<evidence type="ECO:0000313" key="1">
    <source>
        <dbReference type="EMBL" id="PTP20668.1"/>
    </source>
</evidence>
<name>A0A2T5EK71_VIBSP</name>
<comment type="caution">
    <text evidence="1">The sequence shown here is derived from an EMBL/GenBank/DDBJ whole genome shotgun (WGS) entry which is preliminary data.</text>
</comment>
<reference evidence="1 2" key="1">
    <citation type="submission" date="2017-11" db="EMBL/GenBank/DDBJ databases">
        <title>Population delineation of vibrios coincides with oyster pathogenicity.</title>
        <authorList>
            <person name="Bruto M."/>
            <person name="Labreuche Y."/>
            <person name="James A."/>
            <person name="Piel D."/>
            <person name="Chenivesse S."/>
            <person name="Petton B."/>
            <person name="Polz M.F."/>
            <person name="Le Roux F."/>
        </authorList>
    </citation>
    <scope>NUCLEOTIDE SEQUENCE [LARGE SCALE GENOMIC DNA]</scope>
    <source>
        <strain evidence="1 2">FF_144</strain>
    </source>
</reference>
<accession>A0A2T5EK71</accession>